<dbReference type="HOGENOM" id="CLU_1090365_0_0_1"/>
<gene>
    <name evidence="2" type="ORF">PIIN_05783</name>
</gene>
<sequence>MPTTYTDTPASSVTHPVLQIPVSSANSYAPELHSVVHDHTPLPHVEPNGSPITSTQPLISASRHPSQNPTSISSSVNPEDHSNQDYGSETFIQRTAPPGLRSRLRKVLNSSWFRQNQLEKRRELELFIIEPVKHEWKCALIPCADSPNVWQKKQRAVDHIRTHLNHRPFSCRGRCKRPNCTLAFFSERDLTSHMKPVSVTLEEVWNGATFPDIEIRTSVGRAQELQLKVAFSAHSMIPTEQELCSSTLPTPLIYS</sequence>
<feature type="region of interest" description="Disordered" evidence="1">
    <location>
        <begin position="38"/>
        <end position="86"/>
    </location>
</feature>
<comment type="caution">
    <text evidence="2">The sequence shown here is derived from an EMBL/GenBank/DDBJ whole genome shotgun (WGS) entry which is preliminary data.</text>
</comment>
<evidence type="ECO:0000313" key="3">
    <source>
        <dbReference type="Proteomes" id="UP000007148"/>
    </source>
</evidence>
<keyword evidence="3" id="KW-1185">Reference proteome</keyword>
<protein>
    <recommendedName>
        <fullName evidence="4">C2H2-type domain-containing protein</fullName>
    </recommendedName>
</protein>
<proteinExistence type="predicted"/>
<dbReference type="AlphaFoldDB" id="G4TKK5"/>
<evidence type="ECO:0008006" key="4">
    <source>
        <dbReference type="Google" id="ProtNLM"/>
    </source>
</evidence>
<reference evidence="2 3" key="1">
    <citation type="journal article" date="2011" name="PLoS Pathog.">
        <title>Endophytic Life Strategies Decoded by Genome and Transcriptome Analyses of the Mutualistic Root Symbiont Piriformospora indica.</title>
        <authorList>
            <person name="Zuccaro A."/>
            <person name="Lahrmann U."/>
            <person name="Guldener U."/>
            <person name="Langen G."/>
            <person name="Pfiffi S."/>
            <person name="Biedenkopf D."/>
            <person name="Wong P."/>
            <person name="Samans B."/>
            <person name="Grimm C."/>
            <person name="Basiewicz M."/>
            <person name="Murat C."/>
            <person name="Martin F."/>
            <person name="Kogel K.H."/>
        </authorList>
    </citation>
    <scope>NUCLEOTIDE SEQUENCE [LARGE SCALE GENOMIC DNA]</scope>
    <source>
        <strain evidence="2 3">DSM 11827</strain>
    </source>
</reference>
<evidence type="ECO:0000256" key="1">
    <source>
        <dbReference type="SAM" id="MobiDB-lite"/>
    </source>
</evidence>
<dbReference type="OrthoDB" id="8117402at2759"/>
<feature type="compositionally biased region" description="Polar residues" evidence="1">
    <location>
        <begin position="50"/>
        <end position="77"/>
    </location>
</feature>
<dbReference type="InParanoid" id="G4TKK5"/>
<evidence type="ECO:0000313" key="2">
    <source>
        <dbReference type="EMBL" id="CCA71848.1"/>
    </source>
</evidence>
<name>G4TKK5_SERID</name>
<accession>G4TKK5</accession>
<dbReference type="EMBL" id="CAFZ01000137">
    <property type="protein sequence ID" value="CCA71848.1"/>
    <property type="molecule type" value="Genomic_DNA"/>
</dbReference>
<dbReference type="Proteomes" id="UP000007148">
    <property type="component" value="Unassembled WGS sequence"/>
</dbReference>
<organism evidence="2 3">
    <name type="scientific">Serendipita indica (strain DSM 11827)</name>
    <name type="common">Root endophyte fungus</name>
    <name type="synonym">Piriformospora indica</name>
    <dbReference type="NCBI Taxonomy" id="1109443"/>
    <lineage>
        <taxon>Eukaryota</taxon>
        <taxon>Fungi</taxon>
        <taxon>Dikarya</taxon>
        <taxon>Basidiomycota</taxon>
        <taxon>Agaricomycotina</taxon>
        <taxon>Agaricomycetes</taxon>
        <taxon>Sebacinales</taxon>
        <taxon>Serendipitaceae</taxon>
        <taxon>Serendipita</taxon>
    </lineage>
</organism>